<dbReference type="Pfam" id="PF01738">
    <property type="entry name" value="DLH"/>
    <property type="match status" value="1"/>
</dbReference>
<reference evidence="5" key="1">
    <citation type="journal article" date="2019" name="Int. J. Syst. Evol. Microbiol.">
        <title>The Global Catalogue of Microorganisms (GCM) 10K type strain sequencing project: providing services to taxonomists for standard genome sequencing and annotation.</title>
        <authorList>
            <consortium name="The Broad Institute Genomics Platform"/>
            <consortium name="The Broad Institute Genome Sequencing Center for Infectious Disease"/>
            <person name="Wu L."/>
            <person name="Ma J."/>
        </authorList>
    </citation>
    <scope>NUCLEOTIDE SEQUENCE [LARGE SCALE GENOMIC DNA]</scope>
    <source>
        <strain evidence="5">CCUG 53762</strain>
    </source>
</reference>
<feature type="domain" description="Dienelactone hydrolase" evidence="3">
    <location>
        <begin position="103"/>
        <end position="239"/>
    </location>
</feature>
<comment type="caution">
    <text evidence="4">The sequence shown here is derived from an EMBL/GenBank/DDBJ whole genome shotgun (WGS) entry which is preliminary data.</text>
</comment>
<dbReference type="InterPro" id="IPR002925">
    <property type="entry name" value="Dienelactn_hydro"/>
</dbReference>
<evidence type="ECO:0000259" key="3">
    <source>
        <dbReference type="Pfam" id="PF01738"/>
    </source>
</evidence>
<feature type="chain" id="PRO_5047462646" evidence="2">
    <location>
        <begin position="20"/>
        <end position="262"/>
    </location>
</feature>
<dbReference type="RefSeq" id="WP_379663296.1">
    <property type="nucleotide sequence ID" value="NZ_JBHUDG010000020.1"/>
</dbReference>
<gene>
    <name evidence="4" type="ORF">ACFSAH_13625</name>
</gene>
<dbReference type="InterPro" id="IPR050955">
    <property type="entry name" value="Plant_Biomass_Hydrol_Est"/>
</dbReference>
<keyword evidence="1 2" id="KW-0732">Signal</keyword>
<dbReference type="SUPFAM" id="SSF53474">
    <property type="entry name" value="alpha/beta-Hydrolases"/>
    <property type="match status" value="1"/>
</dbReference>
<evidence type="ECO:0000256" key="1">
    <source>
        <dbReference type="ARBA" id="ARBA00022729"/>
    </source>
</evidence>
<evidence type="ECO:0000256" key="2">
    <source>
        <dbReference type="SAM" id="SignalP"/>
    </source>
</evidence>
<dbReference type="Proteomes" id="UP001597118">
    <property type="component" value="Unassembled WGS sequence"/>
</dbReference>
<accession>A0ABW4IG20</accession>
<feature type="signal peptide" evidence="2">
    <location>
        <begin position="1"/>
        <end position="19"/>
    </location>
</feature>
<sequence length="262" mass="29995">MKLKVLLITLCVVPLALFAQDKKLFQKEYFVVNKETLPLRILYPERFDKNVKYPLVIFLHGRGESGNDNEKQLLHGSSLFLDSKNRVAFPAIVVFPQCAADSYWANVKIKTDEQGKRHFLFRKGGKPTKSMSLLSKYFDSIKQEQYIDPDRIYIMGLSMGGMGTLEMLRRKPDEIAAAVAICGGDNISKVRKYAHKVKLWVFHGEKDDIVSPIFSENIVAELKKQGANPRFTIYPNANHNSWDSAFAEKDLLFWLFNQQKGD</sequence>
<name>A0ABW4IG20_9SPHI</name>
<protein>
    <submittedName>
        <fullName evidence="4">Prolyl oligopeptidase family serine peptidase</fullName>
    </submittedName>
</protein>
<evidence type="ECO:0000313" key="4">
    <source>
        <dbReference type="EMBL" id="MFD1630924.1"/>
    </source>
</evidence>
<dbReference type="Gene3D" id="3.40.50.1820">
    <property type="entry name" value="alpha/beta hydrolase"/>
    <property type="match status" value="1"/>
</dbReference>
<dbReference type="PANTHER" id="PTHR43037:SF1">
    <property type="entry name" value="BLL1128 PROTEIN"/>
    <property type="match status" value="1"/>
</dbReference>
<keyword evidence="5" id="KW-1185">Reference proteome</keyword>
<dbReference type="EMBL" id="JBHUDG010000020">
    <property type="protein sequence ID" value="MFD1630924.1"/>
    <property type="molecule type" value="Genomic_DNA"/>
</dbReference>
<organism evidence="4 5">
    <name type="scientific">Pseudopedobacter beijingensis</name>
    <dbReference type="NCBI Taxonomy" id="1207056"/>
    <lineage>
        <taxon>Bacteria</taxon>
        <taxon>Pseudomonadati</taxon>
        <taxon>Bacteroidota</taxon>
        <taxon>Sphingobacteriia</taxon>
        <taxon>Sphingobacteriales</taxon>
        <taxon>Sphingobacteriaceae</taxon>
        <taxon>Pseudopedobacter</taxon>
    </lineage>
</organism>
<evidence type="ECO:0000313" key="5">
    <source>
        <dbReference type="Proteomes" id="UP001597118"/>
    </source>
</evidence>
<proteinExistence type="predicted"/>
<dbReference type="InterPro" id="IPR029058">
    <property type="entry name" value="AB_hydrolase_fold"/>
</dbReference>
<dbReference type="PANTHER" id="PTHR43037">
    <property type="entry name" value="UNNAMED PRODUCT-RELATED"/>
    <property type="match status" value="1"/>
</dbReference>